<comment type="caution">
    <text evidence="8">The sequence shown here is derived from an EMBL/GenBank/DDBJ whole genome shotgun (WGS) entry which is preliminary data.</text>
</comment>
<name>A0A0R3L0N8_9BRAD</name>
<evidence type="ECO:0000256" key="2">
    <source>
        <dbReference type="ARBA" id="ARBA00008034"/>
    </source>
</evidence>
<comment type="similarity">
    <text evidence="2 6">Belongs to the ABC-3 integral membrane protein family.</text>
</comment>
<evidence type="ECO:0000256" key="6">
    <source>
        <dbReference type="RuleBase" id="RU003943"/>
    </source>
</evidence>
<dbReference type="PANTHER" id="PTHR30477">
    <property type="entry name" value="ABC-TRANSPORTER METAL-BINDING PROTEIN"/>
    <property type="match status" value="1"/>
</dbReference>
<evidence type="ECO:0000256" key="5">
    <source>
        <dbReference type="ARBA" id="ARBA00023136"/>
    </source>
</evidence>
<dbReference type="GO" id="GO:0010043">
    <property type="term" value="P:response to zinc ion"/>
    <property type="evidence" value="ECO:0007669"/>
    <property type="project" value="TreeGrafter"/>
</dbReference>
<dbReference type="OrthoDB" id="9804300at2"/>
<organism evidence="8 9">
    <name type="scientific">Bradyrhizobium jicamae</name>
    <dbReference type="NCBI Taxonomy" id="280332"/>
    <lineage>
        <taxon>Bacteria</taxon>
        <taxon>Pseudomonadati</taxon>
        <taxon>Pseudomonadota</taxon>
        <taxon>Alphaproteobacteria</taxon>
        <taxon>Hyphomicrobiales</taxon>
        <taxon>Nitrobacteraceae</taxon>
        <taxon>Bradyrhizobium</taxon>
    </lineage>
</organism>
<reference evidence="8 9" key="1">
    <citation type="submission" date="2014-03" db="EMBL/GenBank/DDBJ databases">
        <title>Bradyrhizobium valentinum sp. nov., isolated from effective nodules of Lupinus mariae-josephae, a lupine endemic of basic-lime soils in Eastern Spain.</title>
        <authorList>
            <person name="Duran D."/>
            <person name="Rey L."/>
            <person name="Navarro A."/>
            <person name="Busquets A."/>
            <person name="Imperial J."/>
            <person name="Ruiz-Argueso T."/>
        </authorList>
    </citation>
    <scope>NUCLEOTIDE SEQUENCE [LARGE SCALE GENOMIC DNA]</scope>
    <source>
        <strain evidence="8 9">PAC68</strain>
    </source>
</reference>
<keyword evidence="5 7" id="KW-0472">Membrane</keyword>
<dbReference type="Proteomes" id="UP000050863">
    <property type="component" value="Unassembled WGS sequence"/>
</dbReference>
<feature type="transmembrane region" description="Helical" evidence="7">
    <location>
        <begin position="44"/>
        <end position="63"/>
    </location>
</feature>
<keyword evidence="9" id="KW-1185">Reference proteome</keyword>
<dbReference type="SUPFAM" id="SSF81345">
    <property type="entry name" value="ABC transporter involved in vitamin B12 uptake, BtuC"/>
    <property type="match status" value="1"/>
</dbReference>
<sequence length="289" mass="30336">MLYDALFAPFLEFEFMRRALAAVTALALGAAPIGVFLMLRRMSLVGDAMAHAILPGAAIGFLVSGLNLFAMTTGGLIAGFTVALLAGLVARNTELKEDASLATFYLVSLALGVTIVSIKGTNIDLLHVLFGNILAMDDQTLLVIAFNATITLLVMAVIYRPLVIECVDPVFLRTVSRAGAPAHLAFLALVVINLVNGFHALGTLLGVGLMILPAGIARFWSRDITGMICIAVASAIVSGYAGLVLSFQTKIPSGPAIILVAAVLYVVSLLFGPVSGLVRQMFPGRHLEA</sequence>
<dbReference type="PANTHER" id="PTHR30477:SF13">
    <property type="entry name" value="IRON TRANSPORT SYSTEM MEMBRANE PROTEIN HI_0360-RELATED"/>
    <property type="match status" value="1"/>
</dbReference>
<dbReference type="InterPro" id="IPR037294">
    <property type="entry name" value="ABC_BtuC-like"/>
</dbReference>
<evidence type="ECO:0000256" key="1">
    <source>
        <dbReference type="ARBA" id="ARBA00004141"/>
    </source>
</evidence>
<evidence type="ECO:0000256" key="7">
    <source>
        <dbReference type="SAM" id="Phobius"/>
    </source>
</evidence>
<feature type="transmembrane region" description="Helical" evidence="7">
    <location>
        <begin position="69"/>
        <end position="90"/>
    </location>
</feature>
<evidence type="ECO:0000256" key="4">
    <source>
        <dbReference type="ARBA" id="ARBA00022989"/>
    </source>
</evidence>
<proteinExistence type="inferred from homology"/>
<keyword evidence="6" id="KW-0813">Transport</keyword>
<comment type="subcellular location">
    <subcellularLocation>
        <location evidence="6">Cell membrane</location>
        <topology evidence="6">Multi-pass membrane protein</topology>
    </subcellularLocation>
    <subcellularLocation>
        <location evidence="1">Membrane</location>
        <topology evidence="1">Multi-pass membrane protein</topology>
    </subcellularLocation>
</comment>
<dbReference type="STRING" id="280332.CQ12_23670"/>
<feature type="transmembrane region" description="Helical" evidence="7">
    <location>
        <begin position="224"/>
        <end position="245"/>
    </location>
</feature>
<feature type="transmembrane region" description="Helical" evidence="7">
    <location>
        <begin position="102"/>
        <end position="120"/>
    </location>
</feature>
<evidence type="ECO:0000256" key="3">
    <source>
        <dbReference type="ARBA" id="ARBA00022692"/>
    </source>
</evidence>
<dbReference type="GO" id="GO:0055085">
    <property type="term" value="P:transmembrane transport"/>
    <property type="evidence" value="ECO:0007669"/>
    <property type="project" value="InterPro"/>
</dbReference>
<accession>A0A0R3L0N8</accession>
<feature type="transmembrane region" description="Helical" evidence="7">
    <location>
        <begin position="171"/>
        <end position="192"/>
    </location>
</feature>
<dbReference type="RefSeq" id="WP_057839003.1">
    <property type="nucleotide sequence ID" value="NZ_LLXZ01000181.1"/>
</dbReference>
<evidence type="ECO:0000313" key="9">
    <source>
        <dbReference type="Proteomes" id="UP000050863"/>
    </source>
</evidence>
<dbReference type="Pfam" id="PF00950">
    <property type="entry name" value="ABC-3"/>
    <property type="match status" value="1"/>
</dbReference>
<feature type="transmembrane region" description="Helical" evidence="7">
    <location>
        <begin position="20"/>
        <end position="39"/>
    </location>
</feature>
<dbReference type="EMBL" id="LLXZ01000181">
    <property type="protein sequence ID" value="KRQ98946.1"/>
    <property type="molecule type" value="Genomic_DNA"/>
</dbReference>
<dbReference type="InterPro" id="IPR001626">
    <property type="entry name" value="ABC_TroCD"/>
</dbReference>
<keyword evidence="3 6" id="KW-0812">Transmembrane</keyword>
<evidence type="ECO:0000313" key="8">
    <source>
        <dbReference type="EMBL" id="KRQ98946.1"/>
    </source>
</evidence>
<protein>
    <submittedName>
        <fullName evidence="8">Zinc ABC transporter permease</fullName>
    </submittedName>
</protein>
<gene>
    <name evidence="8" type="ORF">CQ12_23670</name>
</gene>
<dbReference type="AlphaFoldDB" id="A0A0R3L0N8"/>
<feature type="transmembrane region" description="Helical" evidence="7">
    <location>
        <begin position="140"/>
        <end position="159"/>
    </location>
</feature>
<feature type="transmembrane region" description="Helical" evidence="7">
    <location>
        <begin position="198"/>
        <end position="217"/>
    </location>
</feature>
<keyword evidence="4 7" id="KW-1133">Transmembrane helix</keyword>
<feature type="transmembrane region" description="Helical" evidence="7">
    <location>
        <begin position="257"/>
        <end position="278"/>
    </location>
</feature>
<dbReference type="GO" id="GO:0043190">
    <property type="term" value="C:ATP-binding cassette (ABC) transporter complex"/>
    <property type="evidence" value="ECO:0007669"/>
    <property type="project" value="InterPro"/>
</dbReference>